<dbReference type="AlphaFoldDB" id="A0A2G2YFZ0"/>
<evidence type="ECO:0000313" key="5">
    <source>
        <dbReference type="Proteomes" id="UP000222542"/>
    </source>
</evidence>
<organism evidence="4 5">
    <name type="scientific">Capsicum annuum</name>
    <name type="common">Capsicum pepper</name>
    <dbReference type="NCBI Taxonomy" id="4072"/>
    <lineage>
        <taxon>Eukaryota</taxon>
        <taxon>Viridiplantae</taxon>
        <taxon>Streptophyta</taxon>
        <taxon>Embryophyta</taxon>
        <taxon>Tracheophyta</taxon>
        <taxon>Spermatophyta</taxon>
        <taxon>Magnoliopsida</taxon>
        <taxon>eudicotyledons</taxon>
        <taxon>Gunneridae</taxon>
        <taxon>Pentapetalae</taxon>
        <taxon>asterids</taxon>
        <taxon>lamiids</taxon>
        <taxon>Solanales</taxon>
        <taxon>Solanaceae</taxon>
        <taxon>Solanoideae</taxon>
        <taxon>Capsiceae</taxon>
        <taxon>Capsicum</taxon>
    </lineage>
</organism>
<keyword evidence="5" id="KW-1185">Reference proteome</keyword>
<gene>
    <name evidence="4" type="ORF">T459_28153</name>
</gene>
<name>A0A2G2YFZ0_CAPAN</name>
<dbReference type="InterPro" id="IPR002885">
    <property type="entry name" value="PPR_rpt"/>
</dbReference>
<dbReference type="Proteomes" id="UP000222542">
    <property type="component" value="Unassembled WGS sequence"/>
</dbReference>
<protein>
    <recommendedName>
        <fullName evidence="6">Pentatricopeptide repeat-containing protein</fullName>
    </recommendedName>
</protein>
<dbReference type="Gene3D" id="1.25.40.10">
    <property type="entry name" value="Tetratricopeptide repeat domain"/>
    <property type="match status" value="1"/>
</dbReference>
<accession>A0A2G2YFZ0</accession>
<comment type="similarity">
    <text evidence="1">Belongs to the PPR family. P subfamily.</text>
</comment>
<dbReference type="NCBIfam" id="TIGR00756">
    <property type="entry name" value="PPR"/>
    <property type="match status" value="1"/>
</dbReference>
<evidence type="ECO:0000256" key="3">
    <source>
        <dbReference type="PROSITE-ProRule" id="PRU00708"/>
    </source>
</evidence>
<reference evidence="4 5" key="1">
    <citation type="journal article" date="2014" name="Nat. Genet.">
        <title>Genome sequence of the hot pepper provides insights into the evolution of pungency in Capsicum species.</title>
        <authorList>
            <person name="Kim S."/>
            <person name="Park M."/>
            <person name="Yeom S.I."/>
            <person name="Kim Y.M."/>
            <person name="Lee J.M."/>
            <person name="Lee H.A."/>
            <person name="Seo E."/>
            <person name="Choi J."/>
            <person name="Cheong K."/>
            <person name="Kim K.T."/>
            <person name="Jung K."/>
            <person name="Lee G.W."/>
            <person name="Oh S.K."/>
            <person name="Bae C."/>
            <person name="Kim S.B."/>
            <person name="Lee H.Y."/>
            <person name="Kim S.Y."/>
            <person name="Kim M.S."/>
            <person name="Kang B.C."/>
            <person name="Jo Y.D."/>
            <person name="Yang H.B."/>
            <person name="Jeong H.J."/>
            <person name="Kang W.H."/>
            <person name="Kwon J.K."/>
            <person name="Shin C."/>
            <person name="Lim J.Y."/>
            <person name="Park J.H."/>
            <person name="Huh J.H."/>
            <person name="Kim J.S."/>
            <person name="Kim B.D."/>
            <person name="Cohen O."/>
            <person name="Paran I."/>
            <person name="Suh M.C."/>
            <person name="Lee S.B."/>
            <person name="Kim Y.K."/>
            <person name="Shin Y."/>
            <person name="Noh S.J."/>
            <person name="Park J."/>
            <person name="Seo Y.S."/>
            <person name="Kwon S.Y."/>
            <person name="Kim H.A."/>
            <person name="Park J.M."/>
            <person name="Kim H.J."/>
            <person name="Choi S.B."/>
            <person name="Bosland P.W."/>
            <person name="Reeves G."/>
            <person name="Jo S.H."/>
            <person name="Lee B.W."/>
            <person name="Cho H.T."/>
            <person name="Choi H.S."/>
            <person name="Lee M.S."/>
            <person name="Yu Y."/>
            <person name="Do Choi Y."/>
            <person name="Park B.S."/>
            <person name="van Deynze A."/>
            <person name="Ashrafi H."/>
            <person name="Hill T."/>
            <person name="Kim W.T."/>
            <person name="Pai H.S."/>
            <person name="Ahn H.K."/>
            <person name="Yeam I."/>
            <person name="Giovannoni J.J."/>
            <person name="Rose J.K."/>
            <person name="Sorensen I."/>
            <person name="Lee S.J."/>
            <person name="Kim R.W."/>
            <person name="Choi I.Y."/>
            <person name="Choi B.S."/>
            <person name="Lim J.S."/>
            <person name="Lee Y.H."/>
            <person name="Choi D."/>
        </authorList>
    </citation>
    <scope>NUCLEOTIDE SEQUENCE [LARGE SCALE GENOMIC DNA]</scope>
    <source>
        <strain evidence="5">cv. CM334</strain>
    </source>
</reference>
<dbReference type="PANTHER" id="PTHR47447">
    <property type="entry name" value="OS03G0856100 PROTEIN"/>
    <property type="match status" value="1"/>
</dbReference>
<dbReference type="PANTHER" id="PTHR47447:SF21">
    <property type="entry name" value="PENTACOTRIPEPTIDE-REPEAT REGION OF PRORP DOMAIN-CONTAINING PROTEIN"/>
    <property type="match status" value="1"/>
</dbReference>
<dbReference type="EMBL" id="AYRZ02000011">
    <property type="protein sequence ID" value="PHT68666.1"/>
    <property type="molecule type" value="Genomic_DNA"/>
</dbReference>
<proteinExistence type="inferred from homology"/>
<dbReference type="STRING" id="4072.A0A2G2YFZ0"/>
<comment type="caution">
    <text evidence="4">The sequence shown here is derived from an EMBL/GenBank/DDBJ whole genome shotgun (WGS) entry which is preliminary data.</text>
</comment>
<evidence type="ECO:0000313" key="4">
    <source>
        <dbReference type="EMBL" id="PHT68666.1"/>
    </source>
</evidence>
<dbReference type="InterPro" id="IPR011990">
    <property type="entry name" value="TPR-like_helical_dom_sf"/>
</dbReference>
<feature type="repeat" description="PPR" evidence="3">
    <location>
        <begin position="5"/>
        <end position="39"/>
    </location>
</feature>
<sequence>MEKKDMVCYNLLIEAYGQSSHVKKAKSTYLALLDARCVPTEDTYAFLLKSYSNCGMLEKDEAFFSDMRKNGLPPIYSSVFCELVDEEHFLRSCGIVKGLQKASKKVFLVDELTKYEELYTNLKDDNYKLEDRIGKQEYWCIGGSVADLGGIGGLGGGIGDGVGCLGVIGSGLGSGVGGIDDPSIAIGEISVG</sequence>
<evidence type="ECO:0008006" key="6">
    <source>
        <dbReference type="Google" id="ProtNLM"/>
    </source>
</evidence>
<feature type="repeat" description="PPR" evidence="3">
    <location>
        <begin position="40"/>
        <end position="74"/>
    </location>
</feature>
<dbReference type="Pfam" id="PF01535">
    <property type="entry name" value="PPR"/>
    <property type="match status" value="2"/>
</dbReference>
<reference evidence="4 5" key="2">
    <citation type="journal article" date="2017" name="Genome Biol.">
        <title>New reference genome sequences of hot pepper reveal the massive evolution of plant disease-resistance genes by retroduplication.</title>
        <authorList>
            <person name="Kim S."/>
            <person name="Park J."/>
            <person name="Yeom S.I."/>
            <person name="Kim Y.M."/>
            <person name="Seo E."/>
            <person name="Kim K.T."/>
            <person name="Kim M.S."/>
            <person name="Lee J.M."/>
            <person name="Cheong K."/>
            <person name="Shin H.S."/>
            <person name="Kim S.B."/>
            <person name="Han K."/>
            <person name="Lee J."/>
            <person name="Park M."/>
            <person name="Lee H.A."/>
            <person name="Lee H.Y."/>
            <person name="Lee Y."/>
            <person name="Oh S."/>
            <person name="Lee J.H."/>
            <person name="Choi E."/>
            <person name="Choi E."/>
            <person name="Lee S.E."/>
            <person name="Jeon J."/>
            <person name="Kim H."/>
            <person name="Choi G."/>
            <person name="Song H."/>
            <person name="Lee J."/>
            <person name="Lee S.C."/>
            <person name="Kwon J.K."/>
            <person name="Lee H.Y."/>
            <person name="Koo N."/>
            <person name="Hong Y."/>
            <person name="Kim R.W."/>
            <person name="Kang W.H."/>
            <person name="Huh J.H."/>
            <person name="Kang B.C."/>
            <person name="Yang T.J."/>
            <person name="Lee Y.H."/>
            <person name="Bennetzen J.L."/>
            <person name="Choi D."/>
        </authorList>
    </citation>
    <scope>NUCLEOTIDE SEQUENCE [LARGE SCALE GENOMIC DNA]</scope>
    <source>
        <strain evidence="5">cv. CM334</strain>
    </source>
</reference>
<evidence type="ECO:0000256" key="1">
    <source>
        <dbReference type="ARBA" id="ARBA00007626"/>
    </source>
</evidence>
<keyword evidence="2" id="KW-0677">Repeat</keyword>
<dbReference type="Gramene" id="PHT68666">
    <property type="protein sequence ID" value="PHT68666"/>
    <property type="gene ID" value="T459_28153"/>
</dbReference>
<evidence type="ECO:0000256" key="2">
    <source>
        <dbReference type="ARBA" id="ARBA00022737"/>
    </source>
</evidence>
<dbReference type="PROSITE" id="PS51375">
    <property type="entry name" value="PPR"/>
    <property type="match status" value="2"/>
</dbReference>